<dbReference type="InterPro" id="IPR050331">
    <property type="entry name" value="Zinc_finger"/>
</dbReference>
<evidence type="ECO:0000259" key="9">
    <source>
        <dbReference type="PROSITE" id="PS50157"/>
    </source>
</evidence>
<evidence type="ECO:0000256" key="6">
    <source>
        <dbReference type="ARBA" id="ARBA00023242"/>
    </source>
</evidence>
<dbReference type="RefSeq" id="XP_064852313.1">
    <property type="nucleotide sequence ID" value="XM_064996241.1"/>
</dbReference>
<dbReference type="PANTHER" id="PTHR16515">
    <property type="entry name" value="PR DOMAIN ZINC FINGER PROTEIN"/>
    <property type="match status" value="1"/>
</dbReference>
<dbReference type="InterPro" id="IPR036236">
    <property type="entry name" value="Znf_C2H2_sf"/>
</dbReference>
<feature type="compositionally biased region" description="Basic and acidic residues" evidence="8">
    <location>
        <begin position="267"/>
        <end position="288"/>
    </location>
</feature>
<feature type="compositionally biased region" description="Low complexity" evidence="8">
    <location>
        <begin position="160"/>
        <end position="174"/>
    </location>
</feature>
<name>A0AAV5QKD1_9ASCO</name>
<dbReference type="GeneID" id="90073292"/>
<dbReference type="AlphaFoldDB" id="A0AAV5QKD1"/>
<evidence type="ECO:0000313" key="11">
    <source>
        <dbReference type="Proteomes" id="UP001360560"/>
    </source>
</evidence>
<dbReference type="SMART" id="SM00355">
    <property type="entry name" value="ZnF_C2H2"/>
    <property type="match status" value="3"/>
</dbReference>
<evidence type="ECO:0000256" key="4">
    <source>
        <dbReference type="ARBA" id="ARBA00022771"/>
    </source>
</evidence>
<sequence>MTQSRLTDIEYDRLVSQFAHDKNSKYYKLCHNQEIVNYLQINRKRGLYNCNHCKHSFANVYELALHFDFYNVNRQYYCDSYGCPYAILGFASSNECNRHLNSVHGEKNHVCCECGVKFSRIDQLNAHVSRTHRNPHSRFNKKLSKQNSTGKFRNNFPVDSLSSSISAPSSSPSIMMPQHQPLSLKTPYPSAPSSPCYPQSYQLPPINPHFTGIDKSTNVLPSISTLDSRLVSHPMRSHSNPLIDYFSTIPQSVDNTMPLSGTGFTYSDHDNSASHQEDRSNINGTERYHHYNTTKDKKRNQLVKKTSKLKINYLIN</sequence>
<reference evidence="10 11" key="1">
    <citation type="journal article" date="2023" name="Elife">
        <title>Identification of key yeast species and microbe-microbe interactions impacting larval growth of Drosophila in the wild.</title>
        <authorList>
            <person name="Mure A."/>
            <person name="Sugiura Y."/>
            <person name="Maeda R."/>
            <person name="Honda K."/>
            <person name="Sakurai N."/>
            <person name="Takahashi Y."/>
            <person name="Watada M."/>
            <person name="Katoh T."/>
            <person name="Gotoh A."/>
            <person name="Gotoh Y."/>
            <person name="Taniguchi I."/>
            <person name="Nakamura K."/>
            <person name="Hayashi T."/>
            <person name="Katayama T."/>
            <person name="Uemura T."/>
            <person name="Hattori Y."/>
        </authorList>
    </citation>
    <scope>NUCLEOTIDE SEQUENCE [LARGE SCALE GENOMIC DNA]</scope>
    <source>
        <strain evidence="10 11">SC-9</strain>
    </source>
</reference>
<evidence type="ECO:0000256" key="2">
    <source>
        <dbReference type="ARBA" id="ARBA00022723"/>
    </source>
</evidence>
<evidence type="ECO:0000313" key="10">
    <source>
        <dbReference type="EMBL" id="GMM35313.1"/>
    </source>
</evidence>
<evidence type="ECO:0000256" key="8">
    <source>
        <dbReference type="SAM" id="MobiDB-lite"/>
    </source>
</evidence>
<feature type="region of interest" description="Disordered" evidence="8">
    <location>
        <begin position="131"/>
        <end position="195"/>
    </location>
</feature>
<organism evidence="10 11">
    <name type="scientific">Saccharomycopsis crataegensis</name>
    <dbReference type="NCBI Taxonomy" id="43959"/>
    <lineage>
        <taxon>Eukaryota</taxon>
        <taxon>Fungi</taxon>
        <taxon>Dikarya</taxon>
        <taxon>Ascomycota</taxon>
        <taxon>Saccharomycotina</taxon>
        <taxon>Saccharomycetes</taxon>
        <taxon>Saccharomycopsidaceae</taxon>
        <taxon>Saccharomycopsis</taxon>
    </lineage>
</organism>
<keyword evidence="4 7" id="KW-0863">Zinc-finger</keyword>
<dbReference type="Proteomes" id="UP001360560">
    <property type="component" value="Unassembled WGS sequence"/>
</dbReference>
<gene>
    <name evidence="10" type="ORF">DASC09_026380</name>
</gene>
<protein>
    <recommendedName>
        <fullName evidence="9">C2H2-type domain-containing protein</fullName>
    </recommendedName>
</protein>
<dbReference type="PROSITE" id="PS00028">
    <property type="entry name" value="ZINC_FINGER_C2H2_1"/>
    <property type="match status" value="1"/>
</dbReference>
<comment type="subcellular location">
    <subcellularLocation>
        <location evidence="1">Nucleus</location>
    </subcellularLocation>
</comment>
<feature type="compositionally biased region" description="Basic residues" evidence="8">
    <location>
        <begin position="131"/>
        <end position="144"/>
    </location>
</feature>
<dbReference type="GO" id="GO:0005634">
    <property type="term" value="C:nucleus"/>
    <property type="evidence" value="ECO:0007669"/>
    <property type="project" value="UniProtKB-SubCell"/>
</dbReference>
<feature type="domain" description="C2H2-type" evidence="9">
    <location>
        <begin position="109"/>
        <end position="137"/>
    </location>
</feature>
<keyword evidence="5" id="KW-0862">Zinc</keyword>
<evidence type="ECO:0000256" key="1">
    <source>
        <dbReference type="ARBA" id="ARBA00004123"/>
    </source>
</evidence>
<keyword evidence="11" id="KW-1185">Reference proteome</keyword>
<dbReference type="SUPFAM" id="SSF57667">
    <property type="entry name" value="beta-beta-alpha zinc fingers"/>
    <property type="match status" value="1"/>
</dbReference>
<accession>A0AAV5QKD1</accession>
<dbReference type="Gene3D" id="3.30.160.60">
    <property type="entry name" value="Classic Zinc Finger"/>
    <property type="match status" value="1"/>
</dbReference>
<keyword evidence="3" id="KW-0677">Repeat</keyword>
<evidence type="ECO:0000256" key="7">
    <source>
        <dbReference type="PROSITE-ProRule" id="PRU00042"/>
    </source>
</evidence>
<evidence type="ECO:0000256" key="5">
    <source>
        <dbReference type="ARBA" id="ARBA00022833"/>
    </source>
</evidence>
<comment type="caution">
    <text evidence="10">The sequence shown here is derived from an EMBL/GenBank/DDBJ whole genome shotgun (WGS) entry which is preliminary data.</text>
</comment>
<feature type="region of interest" description="Disordered" evidence="8">
    <location>
        <begin position="266"/>
        <end position="288"/>
    </location>
</feature>
<dbReference type="InterPro" id="IPR013087">
    <property type="entry name" value="Znf_C2H2_type"/>
</dbReference>
<dbReference type="GO" id="GO:0008270">
    <property type="term" value="F:zinc ion binding"/>
    <property type="evidence" value="ECO:0007669"/>
    <property type="project" value="UniProtKB-KW"/>
</dbReference>
<keyword evidence="2" id="KW-0479">Metal-binding</keyword>
<evidence type="ECO:0000256" key="3">
    <source>
        <dbReference type="ARBA" id="ARBA00022737"/>
    </source>
</evidence>
<keyword evidence="6" id="KW-0539">Nucleus</keyword>
<dbReference type="EMBL" id="BTFZ01000006">
    <property type="protein sequence ID" value="GMM35313.1"/>
    <property type="molecule type" value="Genomic_DNA"/>
</dbReference>
<proteinExistence type="predicted"/>
<dbReference type="PROSITE" id="PS50157">
    <property type="entry name" value="ZINC_FINGER_C2H2_2"/>
    <property type="match status" value="1"/>
</dbReference>
<dbReference type="PANTHER" id="PTHR16515:SF49">
    <property type="entry name" value="GASTRULA ZINC FINGER PROTEIN XLCGF49.1-LIKE-RELATED"/>
    <property type="match status" value="1"/>
</dbReference>